<dbReference type="Pfam" id="PF01979">
    <property type="entry name" value="Amidohydro_1"/>
    <property type="match status" value="1"/>
</dbReference>
<feature type="domain" description="Amidohydrolase-related" evidence="2">
    <location>
        <begin position="316"/>
        <end position="396"/>
    </location>
</feature>
<dbReference type="InterPro" id="IPR032466">
    <property type="entry name" value="Metal_Hydrolase"/>
</dbReference>
<reference evidence="3 4" key="1">
    <citation type="submission" date="2016-10" db="EMBL/GenBank/DDBJ databases">
        <title>Lutibacter sp. LPB0138, isolated from marine gastropod.</title>
        <authorList>
            <person name="Kim E."/>
            <person name="Yi H."/>
        </authorList>
    </citation>
    <scope>NUCLEOTIDE SEQUENCE [LARGE SCALE GENOMIC DNA]</scope>
    <source>
        <strain evidence="3 4">LPB0138</strain>
    </source>
</reference>
<keyword evidence="1" id="KW-0732">Signal</keyword>
<dbReference type="AlphaFoldDB" id="A0A1D8P5A6"/>
<feature type="signal peptide" evidence="1">
    <location>
        <begin position="1"/>
        <end position="22"/>
    </location>
</feature>
<dbReference type="GO" id="GO:0016810">
    <property type="term" value="F:hydrolase activity, acting on carbon-nitrogen (but not peptide) bonds"/>
    <property type="evidence" value="ECO:0007669"/>
    <property type="project" value="InterPro"/>
</dbReference>
<dbReference type="InterPro" id="IPR011059">
    <property type="entry name" value="Metal-dep_hydrolase_composite"/>
</dbReference>
<evidence type="ECO:0000256" key="1">
    <source>
        <dbReference type="SAM" id="SignalP"/>
    </source>
</evidence>
<keyword evidence="3" id="KW-0378">Hydrolase</keyword>
<evidence type="ECO:0000313" key="3">
    <source>
        <dbReference type="EMBL" id="AOW19711.1"/>
    </source>
</evidence>
<keyword evidence="4" id="KW-1185">Reference proteome</keyword>
<sequence>MKKLKHIKFSLLLILSSFGIVAQQTPAPPQSEPILIVGAIAHLGNGSIIENSAIGFDKGKITFVGTQNQVDKNSFSNIINANGKHVYPGFIAANTSSGLIEIDAVRATKDANETGSMLPHIRSLIAYNTESKVTESLRPNGVLIGQITPRGGTISGTSSIVQFDAWNWEDAAIKVDDGIHVNWPSSFTYGKWWLGEDPGAKPDKKYISNVDKIKVFLNDAKLYHIGNKININAPFEAVKGLFNGKKTLFVHVSGEKEIIDVIDFSKELEVEKLVIVHGREAYKVADLLASNNIPVLIDRSHRLPSDVDEDIHFPYKHAKMLIDKGVTVGISIEGQMERMQSRNLPFYAGTYAAYGLDKEEALKLITSNTAKILGIDTKVGTLEIGKDATLFISEGDALDMRTNILTHAFIKGRNISLETHQTKLWKRYMDKYNSQN</sequence>
<dbReference type="PANTHER" id="PTHR43135">
    <property type="entry name" value="ALPHA-D-RIBOSE 1-METHYLPHOSPHONATE 5-TRIPHOSPHATE DIPHOSPHATASE"/>
    <property type="match status" value="1"/>
</dbReference>
<dbReference type="PANTHER" id="PTHR43135:SF3">
    <property type="entry name" value="ALPHA-D-RIBOSE 1-METHYLPHOSPHONATE 5-TRIPHOSPHATE DIPHOSPHATASE"/>
    <property type="match status" value="1"/>
</dbReference>
<dbReference type="SUPFAM" id="SSF51556">
    <property type="entry name" value="Metallo-dependent hydrolases"/>
    <property type="match status" value="1"/>
</dbReference>
<dbReference type="STRING" id="1850246.LPB138_03010"/>
<dbReference type="RefSeq" id="WP_070235827.1">
    <property type="nucleotide sequence ID" value="NZ_CP017478.1"/>
</dbReference>
<evidence type="ECO:0000259" key="2">
    <source>
        <dbReference type="Pfam" id="PF01979"/>
    </source>
</evidence>
<dbReference type="Gene3D" id="3.20.20.140">
    <property type="entry name" value="Metal-dependent hydrolases"/>
    <property type="match status" value="1"/>
</dbReference>
<feature type="chain" id="PRO_5009110755" evidence="1">
    <location>
        <begin position="23"/>
        <end position="436"/>
    </location>
</feature>
<dbReference type="OrthoDB" id="783596at2"/>
<dbReference type="EMBL" id="CP017478">
    <property type="protein sequence ID" value="AOW19711.1"/>
    <property type="molecule type" value="Genomic_DNA"/>
</dbReference>
<proteinExistence type="predicted"/>
<protein>
    <submittedName>
        <fullName evidence="3">Amidohydrolase</fullName>
    </submittedName>
</protein>
<dbReference type="InterPro" id="IPR006680">
    <property type="entry name" value="Amidohydro-rel"/>
</dbReference>
<organism evidence="3 4">
    <name type="scientific">Urechidicola croceus</name>
    <dbReference type="NCBI Taxonomy" id="1850246"/>
    <lineage>
        <taxon>Bacteria</taxon>
        <taxon>Pseudomonadati</taxon>
        <taxon>Bacteroidota</taxon>
        <taxon>Flavobacteriia</taxon>
        <taxon>Flavobacteriales</taxon>
        <taxon>Flavobacteriaceae</taxon>
        <taxon>Urechidicola</taxon>
    </lineage>
</organism>
<accession>A0A1D8P5A6</accession>
<dbReference type="SUPFAM" id="SSF51338">
    <property type="entry name" value="Composite domain of metallo-dependent hydrolases"/>
    <property type="match status" value="1"/>
</dbReference>
<dbReference type="KEGG" id="lul:LPB138_03010"/>
<evidence type="ECO:0000313" key="4">
    <source>
        <dbReference type="Proteomes" id="UP000176050"/>
    </source>
</evidence>
<dbReference type="Proteomes" id="UP000176050">
    <property type="component" value="Chromosome"/>
</dbReference>
<name>A0A1D8P5A6_9FLAO</name>
<dbReference type="InterPro" id="IPR051781">
    <property type="entry name" value="Metallo-dep_Hydrolase"/>
</dbReference>
<gene>
    <name evidence="3" type="ORF">LPB138_03010</name>
</gene>